<dbReference type="PANTHER" id="PTHR33279">
    <property type="entry name" value="SULFUR CARRIER PROTEIN YEDF-RELATED"/>
    <property type="match status" value="1"/>
</dbReference>
<dbReference type="Pfam" id="PF01206">
    <property type="entry name" value="TusA"/>
    <property type="match status" value="1"/>
</dbReference>
<dbReference type="InterPro" id="IPR036868">
    <property type="entry name" value="TusA-like_sf"/>
</dbReference>
<protein>
    <recommendedName>
        <fullName evidence="2">UPF0033 domain-containing protein</fullName>
    </recommendedName>
</protein>
<reference evidence="3" key="1">
    <citation type="journal article" date="2015" name="Nature">
        <title>Complex archaea that bridge the gap between prokaryotes and eukaryotes.</title>
        <authorList>
            <person name="Spang A."/>
            <person name="Saw J.H."/>
            <person name="Jorgensen S.L."/>
            <person name="Zaremba-Niedzwiedzka K."/>
            <person name="Martijn J."/>
            <person name="Lind A.E."/>
            <person name="van Eijk R."/>
            <person name="Schleper C."/>
            <person name="Guy L."/>
            <person name="Ettema T.J."/>
        </authorList>
    </citation>
    <scope>NUCLEOTIDE SEQUENCE</scope>
</reference>
<feature type="domain" description="UPF0033" evidence="2">
    <location>
        <begin position="9"/>
        <end position="33"/>
    </location>
</feature>
<dbReference type="NCBIfam" id="NF001423">
    <property type="entry name" value="PRK00299.1"/>
    <property type="match status" value="1"/>
</dbReference>
<proteinExistence type="predicted"/>
<evidence type="ECO:0000259" key="2">
    <source>
        <dbReference type="PROSITE" id="PS01148"/>
    </source>
</evidence>
<accession>A0A0F9S692</accession>
<evidence type="ECO:0000313" key="3">
    <source>
        <dbReference type="EMBL" id="KKN64375.1"/>
    </source>
</evidence>
<dbReference type="InterPro" id="IPR001455">
    <property type="entry name" value="TusA-like"/>
</dbReference>
<dbReference type="EMBL" id="LAZR01000557">
    <property type="protein sequence ID" value="KKN64375.1"/>
    <property type="molecule type" value="Genomic_DNA"/>
</dbReference>
<evidence type="ECO:0000256" key="1">
    <source>
        <dbReference type="ARBA" id="ARBA00022490"/>
    </source>
</evidence>
<name>A0A0F9S692_9ZZZZ</name>
<gene>
    <name evidence="3" type="ORF">LCGC14_0492340</name>
</gene>
<dbReference type="AlphaFoldDB" id="A0A0F9S692"/>
<sequence length="77" mass="8664">MPDPTTVQLDTKGLLCPEPVMMLHNAVRDLAAGALLEVLATDPSTQRDIPRFCSFLGHELVEQTVHDDVYRYLIRKT</sequence>
<dbReference type="CDD" id="cd03423">
    <property type="entry name" value="SirA"/>
    <property type="match status" value="1"/>
</dbReference>
<dbReference type="GO" id="GO:0002143">
    <property type="term" value="P:tRNA wobble position uridine thiolation"/>
    <property type="evidence" value="ECO:0007669"/>
    <property type="project" value="InterPro"/>
</dbReference>
<dbReference type="PROSITE" id="PS01148">
    <property type="entry name" value="UPF0033"/>
    <property type="match status" value="1"/>
</dbReference>
<comment type="caution">
    <text evidence="3">The sequence shown here is derived from an EMBL/GenBank/DDBJ whole genome shotgun (WGS) entry which is preliminary data.</text>
</comment>
<dbReference type="SUPFAM" id="SSF64307">
    <property type="entry name" value="SirA-like"/>
    <property type="match status" value="1"/>
</dbReference>
<dbReference type="Gene3D" id="3.30.110.40">
    <property type="entry name" value="TusA-like domain"/>
    <property type="match status" value="1"/>
</dbReference>
<dbReference type="GO" id="GO:0097163">
    <property type="term" value="F:sulfur carrier activity"/>
    <property type="evidence" value="ECO:0007669"/>
    <property type="project" value="InterPro"/>
</dbReference>
<organism evidence="3">
    <name type="scientific">marine sediment metagenome</name>
    <dbReference type="NCBI Taxonomy" id="412755"/>
    <lineage>
        <taxon>unclassified sequences</taxon>
        <taxon>metagenomes</taxon>
        <taxon>ecological metagenomes</taxon>
    </lineage>
</organism>
<dbReference type="PANTHER" id="PTHR33279:SF2">
    <property type="entry name" value="SULFUR CARRIER PROTEIN TUSA"/>
    <property type="match status" value="1"/>
</dbReference>
<keyword evidence="1" id="KW-0963">Cytoplasm</keyword>
<dbReference type="InterPro" id="IPR022931">
    <property type="entry name" value="Sulphur_carrier_TusA"/>
</dbReference>